<dbReference type="EMBL" id="LN794158">
    <property type="protein sequence ID" value="CEN56438.1"/>
    <property type="molecule type" value="Genomic_DNA"/>
</dbReference>
<organism evidence="2 3">
    <name type="scientific">Candidatus Methylopumilus turicensis</name>
    <dbReference type="NCBI Taxonomy" id="1581680"/>
    <lineage>
        <taxon>Bacteria</taxon>
        <taxon>Pseudomonadati</taxon>
        <taxon>Pseudomonadota</taxon>
        <taxon>Betaproteobacteria</taxon>
        <taxon>Nitrosomonadales</taxon>
        <taxon>Methylophilaceae</taxon>
        <taxon>Candidatus Methylopumilus</taxon>
    </lineage>
</organism>
<dbReference type="GO" id="GO:0016491">
    <property type="term" value="F:oxidoreductase activity"/>
    <property type="evidence" value="ECO:0007669"/>
    <property type="project" value="InterPro"/>
</dbReference>
<dbReference type="STRING" id="1581680.BN1209_1399"/>
<dbReference type="HOGENOM" id="CLU_036034_0_0_4"/>
<dbReference type="InterPro" id="IPR036188">
    <property type="entry name" value="FAD/NAD-bd_sf"/>
</dbReference>
<accession>A0A0B7J1B3</accession>
<evidence type="ECO:0000313" key="3">
    <source>
        <dbReference type="Proteomes" id="UP000056322"/>
    </source>
</evidence>
<dbReference type="Gene3D" id="3.50.50.60">
    <property type="entry name" value="FAD/NAD(P)-binding domain"/>
    <property type="match status" value="1"/>
</dbReference>
<dbReference type="Pfam" id="PF01593">
    <property type="entry name" value="Amino_oxidase"/>
    <property type="match status" value="1"/>
</dbReference>
<protein>
    <recommendedName>
        <fullName evidence="1">Amine oxidase domain-containing protein</fullName>
    </recommendedName>
</protein>
<feature type="domain" description="Amine oxidase" evidence="1">
    <location>
        <begin position="108"/>
        <end position="283"/>
    </location>
</feature>
<proteinExistence type="predicted"/>
<dbReference type="RefSeq" id="WP_045751532.1">
    <property type="nucleotide sequence ID" value="NZ_LN794158.1"/>
</dbReference>
<evidence type="ECO:0000313" key="2">
    <source>
        <dbReference type="EMBL" id="CEN56438.1"/>
    </source>
</evidence>
<dbReference type="InterPro" id="IPR002937">
    <property type="entry name" value="Amino_oxidase"/>
</dbReference>
<dbReference type="OrthoDB" id="5792777at2"/>
<dbReference type="KEGG" id="mbac:BN1209_1399"/>
<evidence type="ECO:0000259" key="1">
    <source>
        <dbReference type="Pfam" id="PF01593"/>
    </source>
</evidence>
<dbReference type="PANTHER" id="PTHR16128:SF5">
    <property type="entry name" value="FAD_NAD(P)-BINDING OXIDOREDUCTASE FAMILY PROTEIN"/>
    <property type="match status" value="1"/>
</dbReference>
<dbReference type="Proteomes" id="UP000056322">
    <property type="component" value="Chromosome 1"/>
</dbReference>
<dbReference type="AlphaFoldDB" id="A0A0B7J1B3"/>
<dbReference type="Pfam" id="PF13450">
    <property type="entry name" value="NAD_binding_8"/>
    <property type="match status" value="1"/>
</dbReference>
<dbReference type="SUPFAM" id="SSF51905">
    <property type="entry name" value="FAD/NAD(P)-binding domain"/>
    <property type="match status" value="1"/>
</dbReference>
<dbReference type="PANTHER" id="PTHR16128">
    <property type="entry name" value="FAD/NAD(P)-BINDING OXIDOREDUCTASE FAMILY PROTEIN"/>
    <property type="match status" value="1"/>
</dbReference>
<sequence>MSKQKPKIAIIGAGIAGLNLAKLLADVAEIVVFEKSDKLGGRAATHHANGFSFDHGAQFFTAKSKVFQSFAKTLEAEQVLARWDARFVEVAGTEIDSQREWDDEFPHYVGTPAMNAIGQHLAKNLDVRLNQLIVSIKKSNTHWIVETAQAKYEGFDWVLVTIPAAQAKAILPENLGLKAQLDDVVMRPCFALMLGYETPKLLDWDAAFVSKSILSWISINSSKPNRGQPFTMVALSRNDWAGDNFDQQESDIVAAMLLALEAIIGQKLEDASYLKLKRWKYANAPRKDTPMEMIDYASQVACCGDWCLSGKIESAFMASWQLANKLKDVIR</sequence>
<gene>
    <name evidence="2" type="ORF">BN1209_1399</name>
</gene>
<dbReference type="Gene3D" id="3.90.660.10">
    <property type="match status" value="1"/>
</dbReference>
<keyword evidence="3" id="KW-1185">Reference proteome</keyword>
<reference evidence="3" key="1">
    <citation type="submission" date="2014-12" db="EMBL/GenBank/DDBJ databases">
        <authorList>
            <person name="Salcher M.M."/>
        </authorList>
    </citation>
    <scope>NUCLEOTIDE SEQUENCE [LARGE SCALE GENOMIC DNA]</scope>
    <source>
        <strain evidence="3">MMS-10A-171</strain>
    </source>
</reference>
<name>A0A0B7J1B3_9PROT</name>